<dbReference type="InterPro" id="IPR001374">
    <property type="entry name" value="R3H_dom"/>
</dbReference>
<dbReference type="InterPro" id="IPR000467">
    <property type="entry name" value="G_patch_dom"/>
</dbReference>
<protein>
    <recommendedName>
        <fullName evidence="6">Protein SQS1</fullName>
    </recommendedName>
</protein>
<dbReference type="OrthoDB" id="21470at2759"/>
<evidence type="ECO:0000259" key="2">
    <source>
        <dbReference type="PROSITE" id="PS50174"/>
    </source>
</evidence>
<dbReference type="InterPro" id="IPR036867">
    <property type="entry name" value="R3H_dom_sf"/>
</dbReference>
<feature type="compositionally biased region" description="Acidic residues" evidence="1">
    <location>
        <begin position="53"/>
        <end position="66"/>
    </location>
</feature>
<feature type="region of interest" description="Disordered" evidence="1">
    <location>
        <begin position="45"/>
        <end position="73"/>
    </location>
</feature>
<gene>
    <name evidence="4" type="ORF">BS47DRAFT_57315</name>
</gene>
<comment type="caution">
    <text evidence="4">The sequence shown here is derived from an EMBL/GenBank/DDBJ whole genome shotgun (WGS) entry which is preliminary data.</text>
</comment>
<feature type="region of interest" description="Disordered" evidence="1">
    <location>
        <begin position="1"/>
        <end position="30"/>
    </location>
</feature>
<feature type="domain" description="G-patch" evidence="2">
    <location>
        <begin position="321"/>
        <end position="366"/>
    </location>
</feature>
<feature type="compositionally biased region" description="Basic and acidic residues" evidence="1">
    <location>
        <begin position="146"/>
        <end position="158"/>
    </location>
</feature>
<keyword evidence="5" id="KW-1185">Reference proteome</keyword>
<feature type="compositionally biased region" description="Low complexity" evidence="1">
    <location>
        <begin position="21"/>
        <end position="30"/>
    </location>
</feature>
<dbReference type="InterPro" id="IPR051189">
    <property type="entry name" value="Splicing_assoc_domain"/>
</dbReference>
<dbReference type="AlphaFoldDB" id="A0A9P6AS17"/>
<evidence type="ECO:0008006" key="6">
    <source>
        <dbReference type="Google" id="ProtNLM"/>
    </source>
</evidence>
<dbReference type="PANTHER" id="PTHR14195">
    <property type="entry name" value="G PATCH DOMAIN CONTAINING PROTEIN 2"/>
    <property type="match status" value="1"/>
</dbReference>
<dbReference type="Gene3D" id="3.30.1370.50">
    <property type="entry name" value="R3H-like domain"/>
    <property type="match status" value="1"/>
</dbReference>
<evidence type="ECO:0000256" key="1">
    <source>
        <dbReference type="SAM" id="MobiDB-lite"/>
    </source>
</evidence>
<dbReference type="PROSITE" id="PS50174">
    <property type="entry name" value="G_PATCH"/>
    <property type="match status" value="1"/>
</dbReference>
<feature type="region of interest" description="Disordered" evidence="1">
    <location>
        <begin position="125"/>
        <end position="203"/>
    </location>
</feature>
<organism evidence="4 5">
    <name type="scientific">Hydnum rufescens UP504</name>
    <dbReference type="NCBI Taxonomy" id="1448309"/>
    <lineage>
        <taxon>Eukaryota</taxon>
        <taxon>Fungi</taxon>
        <taxon>Dikarya</taxon>
        <taxon>Basidiomycota</taxon>
        <taxon>Agaricomycotina</taxon>
        <taxon>Agaricomycetes</taxon>
        <taxon>Cantharellales</taxon>
        <taxon>Hydnaceae</taxon>
        <taxon>Hydnum</taxon>
    </lineage>
</organism>
<dbReference type="SUPFAM" id="SSF82708">
    <property type="entry name" value="R3H domain"/>
    <property type="match status" value="1"/>
</dbReference>
<dbReference type="Proteomes" id="UP000886523">
    <property type="component" value="Unassembled WGS sequence"/>
</dbReference>
<dbReference type="Pfam" id="PF01585">
    <property type="entry name" value="G-patch"/>
    <property type="match status" value="1"/>
</dbReference>
<dbReference type="GO" id="GO:0003676">
    <property type="term" value="F:nucleic acid binding"/>
    <property type="evidence" value="ECO:0007669"/>
    <property type="project" value="UniProtKB-UniRule"/>
</dbReference>
<sequence>MVGEDTDVGDAADSEGDNESSSDSSDIDLSFRTRLTKVRSSVARALSRLTDSDSMDDTSDDGDDDNFGTQPTWADRDDAVIAVMQDVVDSDAELLSGRSKKKRKQVFKAIQNGDLDAVEDIHNRNNDVAQGKGKKKKKEGAYVPPELKDQWRKDQEKKAKYKKDRAKERMLASMDLLPSRKSGKKKNKLGKRISEEPQPAEGETTPIVDLRSLVSQIRVFLADLGSSKTMVLPPMDKPSRARVHSIASCFKLKSQSKGWGSARYTTLIRTTKSGVSVDERKISWLLEGKGFGLGTPFSRPQGPVRHRDGDVVGSKAAKIGESNVGFRLLRQMGWSEGEHIGVTGGLADPLRIVIKNSKRGLGSSGRT</sequence>
<dbReference type="PROSITE" id="PS51061">
    <property type="entry name" value="R3H"/>
    <property type="match status" value="1"/>
</dbReference>
<feature type="compositionally biased region" description="Acidic residues" evidence="1">
    <location>
        <begin position="1"/>
        <end position="20"/>
    </location>
</feature>
<evidence type="ECO:0000313" key="5">
    <source>
        <dbReference type="Proteomes" id="UP000886523"/>
    </source>
</evidence>
<dbReference type="Pfam" id="PF01424">
    <property type="entry name" value="R3H"/>
    <property type="match status" value="1"/>
</dbReference>
<name>A0A9P6AS17_9AGAM</name>
<reference evidence="4" key="1">
    <citation type="journal article" date="2020" name="Nat. Commun.">
        <title>Large-scale genome sequencing of mycorrhizal fungi provides insights into the early evolution of symbiotic traits.</title>
        <authorList>
            <person name="Miyauchi S."/>
            <person name="Kiss E."/>
            <person name="Kuo A."/>
            <person name="Drula E."/>
            <person name="Kohler A."/>
            <person name="Sanchez-Garcia M."/>
            <person name="Morin E."/>
            <person name="Andreopoulos B."/>
            <person name="Barry K.W."/>
            <person name="Bonito G."/>
            <person name="Buee M."/>
            <person name="Carver A."/>
            <person name="Chen C."/>
            <person name="Cichocki N."/>
            <person name="Clum A."/>
            <person name="Culley D."/>
            <person name="Crous P.W."/>
            <person name="Fauchery L."/>
            <person name="Girlanda M."/>
            <person name="Hayes R.D."/>
            <person name="Keri Z."/>
            <person name="LaButti K."/>
            <person name="Lipzen A."/>
            <person name="Lombard V."/>
            <person name="Magnuson J."/>
            <person name="Maillard F."/>
            <person name="Murat C."/>
            <person name="Nolan M."/>
            <person name="Ohm R.A."/>
            <person name="Pangilinan J."/>
            <person name="Pereira M.F."/>
            <person name="Perotto S."/>
            <person name="Peter M."/>
            <person name="Pfister S."/>
            <person name="Riley R."/>
            <person name="Sitrit Y."/>
            <person name="Stielow J.B."/>
            <person name="Szollosi G."/>
            <person name="Zifcakova L."/>
            <person name="Stursova M."/>
            <person name="Spatafora J.W."/>
            <person name="Tedersoo L."/>
            <person name="Vaario L.M."/>
            <person name="Yamada A."/>
            <person name="Yan M."/>
            <person name="Wang P."/>
            <person name="Xu J."/>
            <person name="Bruns T."/>
            <person name="Baldrian P."/>
            <person name="Vilgalys R."/>
            <person name="Dunand C."/>
            <person name="Henrissat B."/>
            <person name="Grigoriev I.V."/>
            <person name="Hibbett D."/>
            <person name="Nagy L.G."/>
            <person name="Martin F.M."/>
        </authorList>
    </citation>
    <scope>NUCLEOTIDE SEQUENCE</scope>
    <source>
        <strain evidence="4">UP504</strain>
    </source>
</reference>
<accession>A0A9P6AS17</accession>
<feature type="compositionally biased region" description="Basic residues" evidence="1">
    <location>
        <begin position="181"/>
        <end position="191"/>
    </location>
</feature>
<evidence type="ECO:0000259" key="3">
    <source>
        <dbReference type="PROSITE" id="PS51061"/>
    </source>
</evidence>
<evidence type="ECO:0000313" key="4">
    <source>
        <dbReference type="EMBL" id="KAF9510632.1"/>
    </source>
</evidence>
<feature type="domain" description="R3H" evidence="3">
    <location>
        <begin position="207"/>
        <end position="271"/>
    </location>
</feature>
<proteinExistence type="predicted"/>
<dbReference type="EMBL" id="MU129013">
    <property type="protein sequence ID" value="KAF9510632.1"/>
    <property type="molecule type" value="Genomic_DNA"/>
</dbReference>
<dbReference type="SMART" id="SM00443">
    <property type="entry name" value="G_patch"/>
    <property type="match status" value="1"/>
</dbReference>